<organism evidence="1 2">
    <name type="scientific">Racocetra persica</name>
    <dbReference type="NCBI Taxonomy" id="160502"/>
    <lineage>
        <taxon>Eukaryota</taxon>
        <taxon>Fungi</taxon>
        <taxon>Fungi incertae sedis</taxon>
        <taxon>Mucoromycota</taxon>
        <taxon>Glomeromycotina</taxon>
        <taxon>Glomeromycetes</taxon>
        <taxon>Diversisporales</taxon>
        <taxon>Gigasporaceae</taxon>
        <taxon>Racocetra</taxon>
    </lineage>
</organism>
<keyword evidence="2" id="KW-1185">Reference proteome</keyword>
<sequence>MKKKRDKLPCVRQKVTIACGSCRKRRSKCTGPPLCLRCKQNGLQCVFITPGNKRGPPKGVPKKSQGKIEQSLEKNYTAESGSETQNFSNILISNSIIPPPEMDVSN</sequence>
<dbReference type="EMBL" id="CAJVQC010003327">
    <property type="protein sequence ID" value="CAG8525021.1"/>
    <property type="molecule type" value="Genomic_DNA"/>
</dbReference>
<protein>
    <submittedName>
        <fullName evidence="1">7800_t:CDS:1</fullName>
    </submittedName>
</protein>
<gene>
    <name evidence="1" type="ORF">RPERSI_LOCUS2878</name>
</gene>
<proteinExistence type="predicted"/>
<dbReference type="Proteomes" id="UP000789920">
    <property type="component" value="Unassembled WGS sequence"/>
</dbReference>
<accession>A0ACA9LDX7</accession>
<name>A0ACA9LDX7_9GLOM</name>
<reference evidence="1" key="1">
    <citation type="submission" date="2021-06" db="EMBL/GenBank/DDBJ databases">
        <authorList>
            <person name="Kallberg Y."/>
            <person name="Tangrot J."/>
            <person name="Rosling A."/>
        </authorList>
    </citation>
    <scope>NUCLEOTIDE SEQUENCE</scope>
    <source>
        <strain evidence="1">MA461A</strain>
    </source>
</reference>
<evidence type="ECO:0000313" key="1">
    <source>
        <dbReference type="EMBL" id="CAG8525021.1"/>
    </source>
</evidence>
<evidence type="ECO:0000313" key="2">
    <source>
        <dbReference type="Proteomes" id="UP000789920"/>
    </source>
</evidence>
<comment type="caution">
    <text evidence="1">The sequence shown here is derived from an EMBL/GenBank/DDBJ whole genome shotgun (WGS) entry which is preliminary data.</text>
</comment>